<dbReference type="InParanoid" id="E4XWI3"/>
<accession>E4XWI3</accession>
<keyword evidence="1" id="KW-0732">Signal</keyword>
<dbReference type="OrthoDB" id="10099166at2759"/>
<sequence length="485" mass="54270">MKIFLPLLASLSSAETDCNKVRSYLYPDAAFCPDEMKCSSDYACVVDANSCGIYKCVATSACPAGTTYAVFNPQNSSGGSEHEVNSAEGYFCDPDGLKCSFDEDGFFFIDAIVKNRNPWIDGPDDDDEIRKVTLISKRKHDQPFDGAFKHFHDSTCLGEEIKNGTQVRFHKNVNDPLCKNEFDFSHEYSDVNGLTYIVDFFIGFDDYWIINEFGHEKILRGGVSNQFQCRIKASDNGWIDPNPESNRKYTYQEVEDEIPFEFNAYYDSQFSNKYEGELVEIDEDKIQDGLYIEAKHGASDVLQSHIMHLRECTSYNFEKIGENSDGSAIYEDEPSATYAFLNDGCIAGDFKWYSQKSSGDRTDWTSEAATYVNDQFNMQLQADAGSSSGSSKLKYSCEMVLCPLEAFGINGETAPGSPCFLSEQCADRYNNLFSSRYAAKSLKEGDVLKIKKINDEGVLYTNASKAENGAFAIGFSLISLLLLTF</sequence>
<dbReference type="Proteomes" id="UP000001307">
    <property type="component" value="Unassembled WGS sequence"/>
</dbReference>
<gene>
    <name evidence="2" type="ORF">GSOID_T00007003001</name>
</gene>
<evidence type="ECO:0000256" key="1">
    <source>
        <dbReference type="SAM" id="SignalP"/>
    </source>
</evidence>
<evidence type="ECO:0008006" key="4">
    <source>
        <dbReference type="Google" id="ProtNLM"/>
    </source>
</evidence>
<name>E4XWI3_OIKDI</name>
<keyword evidence="3" id="KW-1185">Reference proteome</keyword>
<evidence type="ECO:0000313" key="2">
    <source>
        <dbReference type="EMBL" id="CBY14038.1"/>
    </source>
</evidence>
<proteinExistence type="predicted"/>
<dbReference type="AlphaFoldDB" id="E4XWI3"/>
<protein>
    <recommendedName>
        <fullName evidence="4">ZP domain-containing protein</fullName>
    </recommendedName>
</protein>
<feature type="chain" id="PRO_5003190599" description="ZP domain-containing protein" evidence="1">
    <location>
        <begin position="17"/>
        <end position="485"/>
    </location>
</feature>
<feature type="signal peptide" evidence="1">
    <location>
        <begin position="1"/>
        <end position="16"/>
    </location>
</feature>
<reference evidence="2" key="1">
    <citation type="journal article" date="2010" name="Science">
        <title>Plasticity of animal genome architecture unmasked by rapid evolution of a pelagic tunicate.</title>
        <authorList>
            <person name="Denoeud F."/>
            <person name="Henriet S."/>
            <person name="Mungpakdee S."/>
            <person name="Aury J.M."/>
            <person name="Da Silva C."/>
            <person name="Brinkmann H."/>
            <person name="Mikhaleva J."/>
            <person name="Olsen L.C."/>
            <person name="Jubin C."/>
            <person name="Canestro C."/>
            <person name="Bouquet J.M."/>
            <person name="Danks G."/>
            <person name="Poulain J."/>
            <person name="Campsteijn C."/>
            <person name="Adamski M."/>
            <person name="Cross I."/>
            <person name="Yadetie F."/>
            <person name="Muffato M."/>
            <person name="Louis A."/>
            <person name="Butcher S."/>
            <person name="Tsagkogeorga G."/>
            <person name="Konrad A."/>
            <person name="Singh S."/>
            <person name="Jensen M.F."/>
            <person name="Cong E.H."/>
            <person name="Eikeseth-Otteraa H."/>
            <person name="Noel B."/>
            <person name="Anthouard V."/>
            <person name="Porcel B.M."/>
            <person name="Kachouri-Lafond R."/>
            <person name="Nishino A."/>
            <person name="Ugolini M."/>
            <person name="Chourrout P."/>
            <person name="Nishida H."/>
            <person name="Aasland R."/>
            <person name="Huzurbazar S."/>
            <person name="Westhof E."/>
            <person name="Delsuc F."/>
            <person name="Lehrach H."/>
            <person name="Reinhardt R."/>
            <person name="Weissenbach J."/>
            <person name="Roy S.W."/>
            <person name="Artiguenave F."/>
            <person name="Postlethwait J.H."/>
            <person name="Manak J.R."/>
            <person name="Thompson E.M."/>
            <person name="Jaillon O."/>
            <person name="Du Pasquier L."/>
            <person name="Boudinot P."/>
            <person name="Liberles D.A."/>
            <person name="Volff J.N."/>
            <person name="Philippe H."/>
            <person name="Lenhard B."/>
            <person name="Roest Crollius H."/>
            <person name="Wincker P."/>
            <person name="Chourrout D."/>
        </authorList>
    </citation>
    <scope>NUCLEOTIDE SEQUENCE [LARGE SCALE GENOMIC DNA]</scope>
</reference>
<dbReference type="EMBL" id="FN653244">
    <property type="protein sequence ID" value="CBY14038.1"/>
    <property type="molecule type" value="Genomic_DNA"/>
</dbReference>
<evidence type="ECO:0000313" key="3">
    <source>
        <dbReference type="Proteomes" id="UP000001307"/>
    </source>
</evidence>
<organism evidence="2">
    <name type="scientific">Oikopleura dioica</name>
    <name type="common">Tunicate</name>
    <dbReference type="NCBI Taxonomy" id="34765"/>
    <lineage>
        <taxon>Eukaryota</taxon>
        <taxon>Metazoa</taxon>
        <taxon>Chordata</taxon>
        <taxon>Tunicata</taxon>
        <taxon>Appendicularia</taxon>
        <taxon>Copelata</taxon>
        <taxon>Oikopleuridae</taxon>
        <taxon>Oikopleura</taxon>
    </lineage>
</organism>